<feature type="region of interest" description="Disordered" evidence="1">
    <location>
        <begin position="80"/>
        <end position="110"/>
    </location>
</feature>
<gene>
    <name evidence="2" type="ORF">SAMN05421508_10254</name>
</gene>
<dbReference type="RefSeq" id="WP_097277844.1">
    <property type="nucleotide sequence ID" value="NZ_OCNJ01000002.1"/>
</dbReference>
<dbReference type="AlphaFoldDB" id="A0A286G844"/>
<keyword evidence="3" id="KW-1185">Reference proteome</keyword>
<protein>
    <submittedName>
        <fullName evidence="2">Uncharacterized protein</fullName>
    </submittedName>
</protein>
<evidence type="ECO:0000256" key="1">
    <source>
        <dbReference type="SAM" id="MobiDB-lite"/>
    </source>
</evidence>
<reference evidence="2 3" key="1">
    <citation type="submission" date="2017-09" db="EMBL/GenBank/DDBJ databases">
        <authorList>
            <person name="Ehlers B."/>
            <person name="Leendertz F.H."/>
        </authorList>
    </citation>
    <scope>NUCLEOTIDE SEQUENCE [LARGE SCALE GENOMIC DNA]</scope>
    <source>
        <strain evidence="2 3">USBA 140</strain>
    </source>
</reference>
<dbReference type="EMBL" id="OCNJ01000002">
    <property type="protein sequence ID" value="SOD91683.1"/>
    <property type="molecule type" value="Genomic_DNA"/>
</dbReference>
<evidence type="ECO:0000313" key="3">
    <source>
        <dbReference type="Proteomes" id="UP000219621"/>
    </source>
</evidence>
<evidence type="ECO:0000313" key="2">
    <source>
        <dbReference type="EMBL" id="SOD91683.1"/>
    </source>
</evidence>
<dbReference type="Proteomes" id="UP000219621">
    <property type="component" value="Unassembled WGS sequence"/>
</dbReference>
<proteinExistence type="predicted"/>
<name>A0A286G844_9PROT</name>
<sequence>MHVLGGWLGGKDRRPLVIADTLPMAFALRRETMAPVVQAASDLAATVAALRKRFPERRLLVASATLAPLPTAMEAEKLALPAGQGCRRPSPTDPGGREGGRTGLAQPVEKASAVRAAGSCYF</sequence>
<organism evidence="2 3">
    <name type="scientific">Caenispirillum bisanense</name>
    <dbReference type="NCBI Taxonomy" id="414052"/>
    <lineage>
        <taxon>Bacteria</taxon>
        <taxon>Pseudomonadati</taxon>
        <taxon>Pseudomonadota</taxon>
        <taxon>Alphaproteobacteria</taxon>
        <taxon>Rhodospirillales</taxon>
        <taxon>Novispirillaceae</taxon>
        <taxon>Caenispirillum</taxon>
    </lineage>
</organism>
<accession>A0A286G844</accession>